<dbReference type="Proteomes" id="UP000000438">
    <property type="component" value="Chromosome"/>
</dbReference>
<dbReference type="KEGG" id="pto:PTO0075"/>
<evidence type="ECO:0000259" key="1">
    <source>
        <dbReference type="Pfam" id="PF01863"/>
    </source>
</evidence>
<dbReference type="STRING" id="263820.PTO0075"/>
<sequence>MKNINYNGINFNVVIKGIKNPRIEIGEDLKIIINSEENAVSFIKNNYEWILKKYDFIKKCSDEAKNILNNNLIIMNENFEFGDTKYINFENKIINKNINNVVFKKIIIKKLSEKIENKLNYYKNKYDFDYNKIVIRNQKTKWGSCSSENNLNFNIRIAFIPEILFNYILFHEIVHTRIKNHNKMFYSYISNEFNNYKKLNDELYIYWFYSNMIMEMFNIKNF</sequence>
<reference evidence="2 3" key="1">
    <citation type="journal article" date="2004" name="Proc. Natl. Acad. Sci. U.S.A.">
        <title>Genome sequence of Picrophilus torridus and its implications for life around pH 0.</title>
        <authorList>
            <person name="Futterer O."/>
            <person name="Angelov A."/>
            <person name="Liesegang H."/>
            <person name="Gottschalk G."/>
            <person name="Schleper C."/>
            <person name="Schepers B."/>
            <person name="Dock C."/>
            <person name="Antranikian G."/>
            <person name="Liebl W."/>
        </authorList>
    </citation>
    <scope>NUCLEOTIDE SEQUENCE [LARGE SCALE GENOMIC DNA]</scope>
    <source>
        <strain evidence="3">ATCC 700027 / DSM 9790 / JCM 10055 / NBRC 100828</strain>
    </source>
</reference>
<dbReference type="PANTHER" id="PTHR30399:SF1">
    <property type="entry name" value="UTP PYROPHOSPHATASE"/>
    <property type="match status" value="1"/>
</dbReference>
<proteinExistence type="predicted"/>
<dbReference type="InParanoid" id="Q6L2Z1"/>
<dbReference type="eggNOG" id="arCOG02625">
    <property type="taxonomic scope" value="Archaea"/>
</dbReference>
<feature type="domain" description="YgjP-like metallopeptidase" evidence="1">
    <location>
        <begin position="35"/>
        <end position="203"/>
    </location>
</feature>
<dbReference type="CDD" id="cd07344">
    <property type="entry name" value="M48_yhfN_like"/>
    <property type="match status" value="1"/>
</dbReference>
<dbReference type="AlphaFoldDB" id="Q6L2Z1"/>
<dbReference type="HOGENOM" id="CLU_065947_2_2_2"/>
<evidence type="ECO:0000313" key="2">
    <source>
        <dbReference type="EMBL" id="AAT42660.1"/>
    </source>
</evidence>
<accession>Q6L2Z1</accession>
<dbReference type="EMBL" id="AE017261">
    <property type="protein sequence ID" value="AAT42660.1"/>
    <property type="molecule type" value="Genomic_DNA"/>
</dbReference>
<gene>
    <name evidence="2" type="ordered locus">PTO0075</name>
</gene>
<name>Q6L2Z1_PICTO</name>
<dbReference type="PaxDb" id="263820-PTO0075"/>
<dbReference type="Gene3D" id="3.30.2010.10">
    <property type="entry name" value="Metalloproteases ('zincins'), catalytic domain"/>
    <property type="match status" value="1"/>
</dbReference>
<dbReference type="InterPro" id="IPR002725">
    <property type="entry name" value="YgjP-like_metallopeptidase"/>
</dbReference>
<dbReference type="Pfam" id="PF01863">
    <property type="entry name" value="YgjP-like"/>
    <property type="match status" value="1"/>
</dbReference>
<dbReference type="InterPro" id="IPR053136">
    <property type="entry name" value="UTP_pyrophosphatase-like"/>
</dbReference>
<evidence type="ECO:0000313" key="3">
    <source>
        <dbReference type="Proteomes" id="UP000000438"/>
    </source>
</evidence>
<protein>
    <recommendedName>
        <fullName evidence="1">YgjP-like metallopeptidase domain-containing protein</fullName>
    </recommendedName>
</protein>
<dbReference type="PANTHER" id="PTHR30399">
    <property type="entry name" value="UNCHARACTERIZED PROTEIN YGJP"/>
    <property type="match status" value="1"/>
</dbReference>
<organism evidence="2 3">
    <name type="scientific">Picrophilus torridus (strain ATCC 700027 / DSM 9790 / JCM 10055 / NBRC 100828 / KAW 2/3)</name>
    <dbReference type="NCBI Taxonomy" id="1122961"/>
    <lineage>
        <taxon>Archaea</taxon>
        <taxon>Methanobacteriati</taxon>
        <taxon>Thermoplasmatota</taxon>
        <taxon>Thermoplasmata</taxon>
        <taxon>Thermoplasmatales</taxon>
        <taxon>Picrophilaceae</taxon>
        <taxon>Picrophilus</taxon>
    </lineage>
</organism>